<keyword evidence="3" id="KW-1185">Reference proteome</keyword>
<evidence type="ECO:0000256" key="1">
    <source>
        <dbReference type="SAM" id="Phobius"/>
    </source>
</evidence>
<keyword evidence="1" id="KW-1133">Transmembrane helix</keyword>
<dbReference type="AlphaFoldDB" id="A0A401UMQ6"/>
<sequence length="71" mass="8092">MFLLVIISYIIVMFFETIPLLKEKNSGKIFFYFSLIIFSMIINVLLTLGVQLPSPSNGIKYIVEAVFGKNN</sequence>
<feature type="transmembrane region" description="Helical" evidence="1">
    <location>
        <begin position="29"/>
        <end position="50"/>
    </location>
</feature>
<evidence type="ECO:0000313" key="2">
    <source>
        <dbReference type="EMBL" id="GCD10816.1"/>
    </source>
</evidence>
<comment type="caution">
    <text evidence="2">The sequence shown here is derived from an EMBL/GenBank/DDBJ whole genome shotgun (WGS) entry which is preliminary data.</text>
</comment>
<dbReference type="OrthoDB" id="2112909at2"/>
<dbReference type="RefSeq" id="WP_125002054.1">
    <property type="nucleotide sequence ID" value="NZ_BHYK01000012.1"/>
</dbReference>
<dbReference type="Proteomes" id="UP000287872">
    <property type="component" value="Unassembled WGS sequence"/>
</dbReference>
<reference evidence="2 3" key="1">
    <citation type="submission" date="2018-11" db="EMBL/GenBank/DDBJ databases">
        <title>Genome sequencing and assembly of Clostridium tagluense strain A121.</title>
        <authorList>
            <person name="Murakami T."/>
            <person name="Segawa T."/>
            <person name="Shcherbakova V.A."/>
            <person name="Mori H."/>
            <person name="Yoshimura Y."/>
        </authorList>
    </citation>
    <scope>NUCLEOTIDE SEQUENCE [LARGE SCALE GENOMIC DNA]</scope>
    <source>
        <strain evidence="2 3">A121</strain>
    </source>
</reference>
<gene>
    <name evidence="2" type="ORF">Ctaglu_24390</name>
</gene>
<proteinExistence type="predicted"/>
<keyword evidence="1" id="KW-0472">Membrane</keyword>
<organism evidence="2 3">
    <name type="scientific">Clostridium tagluense</name>
    <dbReference type="NCBI Taxonomy" id="360422"/>
    <lineage>
        <taxon>Bacteria</taxon>
        <taxon>Bacillati</taxon>
        <taxon>Bacillota</taxon>
        <taxon>Clostridia</taxon>
        <taxon>Eubacteriales</taxon>
        <taxon>Clostridiaceae</taxon>
        <taxon>Clostridium</taxon>
    </lineage>
</organism>
<protein>
    <submittedName>
        <fullName evidence="2">Uncharacterized protein</fullName>
    </submittedName>
</protein>
<dbReference type="EMBL" id="BHYK01000012">
    <property type="protein sequence ID" value="GCD10816.1"/>
    <property type="molecule type" value="Genomic_DNA"/>
</dbReference>
<feature type="transmembrane region" description="Helical" evidence="1">
    <location>
        <begin position="6"/>
        <end position="22"/>
    </location>
</feature>
<keyword evidence="1" id="KW-0812">Transmembrane</keyword>
<evidence type="ECO:0000313" key="3">
    <source>
        <dbReference type="Proteomes" id="UP000287872"/>
    </source>
</evidence>
<name>A0A401UMQ6_9CLOT</name>
<accession>A0A401UMQ6</accession>